<reference evidence="3 4" key="1">
    <citation type="submission" date="2021-01" db="EMBL/GenBank/DDBJ databases">
        <title>Genomics of switchgrass bacterial isolates.</title>
        <authorList>
            <person name="Shade A."/>
        </authorList>
    </citation>
    <scope>NUCLEOTIDE SEQUENCE [LARGE SCALE GENOMIC DNA]</scope>
    <source>
        <strain evidence="3 4">PvP111</strain>
    </source>
</reference>
<name>A0ABS2KN16_9NOCA</name>
<dbReference type="Proteomes" id="UP000703038">
    <property type="component" value="Unassembled WGS sequence"/>
</dbReference>
<dbReference type="PANTHER" id="PTHR43205:SF7">
    <property type="entry name" value="PROSTAGLANDIN REDUCTASE 1"/>
    <property type="match status" value="1"/>
</dbReference>
<sequence length="344" mass="35296">MTGVTSTRHVVLRSWPNGALTSGDLEVVEAPVPELRSGDVLVRNTWLSIDPSIRIRLSRQTPGGYLPPFAPGQALEGLALGVVERSESSAFAVGDIVTHTLGFREHALISADTATIGGYGSPTVVRPGGLPEQWFLGPLGSSGLTAYAGMIGILDVGPADTVWVSSAAGAVGGLAAGLAVARGATVIGSAGSAAKVAHLRAAGLADAFDHHASLPSALAAAAPDGIDAYFDCVGGDHLTAAIDALRPNGRIAMCGQMSQYDAAEAPSLPGNLFQFVSKNLSMRGYRAGSFLHLEGDMRAEIRSLIDAGRLGYDEWVFDGLDAAPAALVSMLAGENTGKTLVRLG</sequence>
<dbReference type="Pfam" id="PF16884">
    <property type="entry name" value="ADH_N_2"/>
    <property type="match status" value="1"/>
</dbReference>
<comment type="caution">
    <text evidence="3">The sequence shown here is derived from an EMBL/GenBank/DDBJ whole genome shotgun (WGS) entry which is preliminary data.</text>
</comment>
<dbReference type="SUPFAM" id="SSF51735">
    <property type="entry name" value="NAD(P)-binding Rossmann-fold domains"/>
    <property type="match status" value="1"/>
</dbReference>
<dbReference type="InterPro" id="IPR036291">
    <property type="entry name" value="NAD(P)-bd_dom_sf"/>
</dbReference>
<keyword evidence="1" id="KW-0560">Oxidoreductase</keyword>
<dbReference type="RefSeq" id="WP_204865981.1">
    <property type="nucleotide sequence ID" value="NZ_JAFBBK010000001.1"/>
</dbReference>
<accession>A0ABS2KN16</accession>
<dbReference type="InterPro" id="IPR041694">
    <property type="entry name" value="ADH_N_2"/>
</dbReference>
<dbReference type="CDD" id="cd05288">
    <property type="entry name" value="PGDH"/>
    <property type="match status" value="1"/>
</dbReference>
<protein>
    <submittedName>
        <fullName evidence="3">NADPH-dependent curcumin reductase CurA</fullName>
    </submittedName>
</protein>
<evidence type="ECO:0000313" key="4">
    <source>
        <dbReference type="Proteomes" id="UP000703038"/>
    </source>
</evidence>
<dbReference type="SUPFAM" id="SSF50129">
    <property type="entry name" value="GroES-like"/>
    <property type="match status" value="1"/>
</dbReference>
<dbReference type="Gene3D" id="3.40.50.720">
    <property type="entry name" value="NAD(P)-binding Rossmann-like Domain"/>
    <property type="match status" value="1"/>
</dbReference>
<gene>
    <name evidence="3" type="ORF">JOE42_000096</name>
</gene>
<dbReference type="InterPro" id="IPR020843">
    <property type="entry name" value="ER"/>
</dbReference>
<organism evidence="3 4">
    <name type="scientific">Rhodococcoides corynebacterioides</name>
    <dbReference type="NCBI Taxonomy" id="53972"/>
    <lineage>
        <taxon>Bacteria</taxon>
        <taxon>Bacillati</taxon>
        <taxon>Actinomycetota</taxon>
        <taxon>Actinomycetes</taxon>
        <taxon>Mycobacteriales</taxon>
        <taxon>Nocardiaceae</taxon>
        <taxon>Rhodococcoides</taxon>
    </lineage>
</organism>
<dbReference type="InterPro" id="IPR045010">
    <property type="entry name" value="MDR_fam"/>
</dbReference>
<evidence type="ECO:0000313" key="3">
    <source>
        <dbReference type="EMBL" id="MBM7413363.1"/>
    </source>
</evidence>
<keyword evidence="4" id="KW-1185">Reference proteome</keyword>
<dbReference type="Pfam" id="PF00107">
    <property type="entry name" value="ADH_zinc_N"/>
    <property type="match status" value="1"/>
</dbReference>
<dbReference type="SMART" id="SM00829">
    <property type="entry name" value="PKS_ER"/>
    <property type="match status" value="1"/>
</dbReference>
<dbReference type="PANTHER" id="PTHR43205">
    <property type="entry name" value="PROSTAGLANDIN REDUCTASE"/>
    <property type="match status" value="1"/>
</dbReference>
<evidence type="ECO:0000259" key="2">
    <source>
        <dbReference type="SMART" id="SM00829"/>
    </source>
</evidence>
<dbReference type="InterPro" id="IPR011032">
    <property type="entry name" value="GroES-like_sf"/>
</dbReference>
<proteinExistence type="predicted"/>
<dbReference type="EMBL" id="JAFBBK010000001">
    <property type="protein sequence ID" value="MBM7413363.1"/>
    <property type="molecule type" value="Genomic_DNA"/>
</dbReference>
<dbReference type="Gene3D" id="3.90.180.10">
    <property type="entry name" value="Medium-chain alcohol dehydrogenases, catalytic domain"/>
    <property type="match status" value="1"/>
</dbReference>
<evidence type="ECO:0000256" key="1">
    <source>
        <dbReference type="ARBA" id="ARBA00023002"/>
    </source>
</evidence>
<feature type="domain" description="Enoyl reductase (ER)" evidence="2">
    <location>
        <begin position="73"/>
        <end position="341"/>
    </location>
</feature>
<dbReference type="InterPro" id="IPR013149">
    <property type="entry name" value="ADH-like_C"/>
</dbReference>